<name>A0AAV4UEF2_9ARAC</name>
<dbReference type="AlphaFoldDB" id="A0AAV4UEF2"/>
<dbReference type="EMBL" id="BPLQ01011162">
    <property type="protein sequence ID" value="GIY56105.1"/>
    <property type="molecule type" value="Genomic_DNA"/>
</dbReference>
<gene>
    <name evidence="2" type="primary">AVEN_273070_1</name>
    <name evidence="2" type="ORF">CDAR_250411</name>
</gene>
<feature type="compositionally biased region" description="Pro residues" evidence="1">
    <location>
        <begin position="370"/>
        <end position="382"/>
    </location>
</feature>
<feature type="region of interest" description="Disordered" evidence="1">
    <location>
        <begin position="112"/>
        <end position="225"/>
    </location>
</feature>
<feature type="region of interest" description="Disordered" evidence="1">
    <location>
        <begin position="320"/>
        <end position="655"/>
    </location>
</feature>
<sequence length="732" mass="82177">MTPKTQLMKKRHKQTNLRRRENLGFQLNQPSKLARNGYRDTAPNRGNPWVPKTATGQIQETSKDVNTATQDVKLQDNPIRAWGTGYGSKTWKGNEWDSNVVWKTGFGGALPWTTENSTWKFPDQTNEDSQDKDKKSIVWSQPIPSEDDEPVSNSKSVNQPGKSLNNIRIKWPTKPTNVKWKTPPSRRTEDESWGDDSSEGGVIWKDQSTEPTPTDAPIGESPVKPNLNINFNKGWQSSGWLNNQDVDAKPITFTWKNKPPQKTSNLISVNWKSDESVTNPPPTPAPAPVAWNQGQWPAVNQGSFPNWIFGGCKLTIKCGSSESDTNEDDSIQTTPQDTSDDTSAISTDAPTTTAIIKGWPVHQFKGKSWRPPPTKSWRPPPSKSWKPPKKSSRPPTPPSTMPDTPPPTAPPNMGWKNPGPPPNVMWKKPQPPPGWKQPPSGWKQPPTPPPTTPWIESTTMPPPSMSWKPPPSPPPSSMKWKKPGPRPPKSWRPPPNKSWKPPPTKSWKPPTGPGKSWQPPTGPGKSWQPPTGPGKSWQPPTGPGKSWQPSIATPAPDSWSTPTKPDCKDSSEPAQPSPEPNPEDEEQEINPPQIIIITKLPNNQKSPMPSTDKWDTRNDRKSKKPPSKSKIPNKSWIFPSRKVSQKSNKNQKDMTGRMVGKWPIRPRKVSKPGNKIRGWPKGMPLPNFTWPANNMRRLTTKRPTSMNTWKPQKYMKSKAWRQILKKWMKARM</sequence>
<reference evidence="2 3" key="1">
    <citation type="submission" date="2021-06" db="EMBL/GenBank/DDBJ databases">
        <title>Caerostris darwini draft genome.</title>
        <authorList>
            <person name="Kono N."/>
            <person name="Arakawa K."/>
        </authorList>
    </citation>
    <scope>NUCLEOTIDE SEQUENCE [LARGE SCALE GENOMIC DNA]</scope>
</reference>
<evidence type="ECO:0000256" key="1">
    <source>
        <dbReference type="SAM" id="MobiDB-lite"/>
    </source>
</evidence>
<proteinExistence type="predicted"/>
<protein>
    <submittedName>
        <fullName evidence="2">Uncharacterized protein</fullName>
    </submittedName>
</protein>
<feature type="compositionally biased region" description="Pro residues" evidence="1">
    <location>
        <begin position="394"/>
        <end position="410"/>
    </location>
</feature>
<feature type="compositionally biased region" description="Low complexity" evidence="1">
    <location>
        <begin position="331"/>
        <end position="356"/>
    </location>
</feature>
<feature type="compositionally biased region" description="Pro residues" evidence="1">
    <location>
        <begin position="485"/>
        <end position="504"/>
    </location>
</feature>
<feature type="compositionally biased region" description="Polar residues" evidence="1">
    <location>
        <begin position="600"/>
        <end position="609"/>
    </location>
</feature>
<feature type="compositionally biased region" description="Pro residues" evidence="1">
    <location>
        <begin position="418"/>
        <end position="436"/>
    </location>
</feature>
<organism evidence="2 3">
    <name type="scientific">Caerostris darwini</name>
    <dbReference type="NCBI Taxonomy" id="1538125"/>
    <lineage>
        <taxon>Eukaryota</taxon>
        <taxon>Metazoa</taxon>
        <taxon>Ecdysozoa</taxon>
        <taxon>Arthropoda</taxon>
        <taxon>Chelicerata</taxon>
        <taxon>Arachnida</taxon>
        <taxon>Araneae</taxon>
        <taxon>Araneomorphae</taxon>
        <taxon>Entelegynae</taxon>
        <taxon>Araneoidea</taxon>
        <taxon>Araneidae</taxon>
        <taxon>Caerostris</taxon>
    </lineage>
</organism>
<feature type="compositionally biased region" description="Polar residues" evidence="1">
    <location>
        <begin position="151"/>
        <end position="166"/>
    </location>
</feature>
<feature type="compositionally biased region" description="Pro residues" evidence="1">
    <location>
        <begin position="460"/>
        <end position="476"/>
    </location>
</feature>
<accession>A0AAV4UEF2</accession>
<dbReference type="Proteomes" id="UP001054837">
    <property type="component" value="Unassembled WGS sequence"/>
</dbReference>
<evidence type="ECO:0000313" key="2">
    <source>
        <dbReference type="EMBL" id="GIY56105.1"/>
    </source>
</evidence>
<feature type="region of interest" description="Disordered" evidence="1">
    <location>
        <begin position="32"/>
        <end position="51"/>
    </location>
</feature>
<evidence type="ECO:0000313" key="3">
    <source>
        <dbReference type="Proteomes" id="UP001054837"/>
    </source>
</evidence>
<keyword evidence="3" id="KW-1185">Reference proteome</keyword>
<comment type="caution">
    <text evidence="2">The sequence shown here is derived from an EMBL/GenBank/DDBJ whole genome shotgun (WGS) entry which is preliminary data.</text>
</comment>
<feature type="compositionally biased region" description="Low complexity" evidence="1">
    <location>
        <begin position="505"/>
        <end position="516"/>
    </location>
</feature>